<keyword evidence="2" id="KW-0472">Membrane</keyword>
<evidence type="ECO:0000313" key="3">
    <source>
        <dbReference type="EMBL" id="TRX96980.1"/>
    </source>
</evidence>
<protein>
    <submittedName>
        <fullName evidence="3">Uncharacterized protein</fullName>
    </submittedName>
</protein>
<feature type="transmembrane region" description="Helical" evidence="2">
    <location>
        <begin position="549"/>
        <end position="574"/>
    </location>
</feature>
<organism evidence="3 4">
    <name type="scientific">Xylaria flabelliformis</name>
    <dbReference type="NCBI Taxonomy" id="2512241"/>
    <lineage>
        <taxon>Eukaryota</taxon>
        <taxon>Fungi</taxon>
        <taxon>Dikarya</taxon>
        <taxon>Ascomycota</taxon>
        <taxon>Pezizomycotina</taxon>
        <taxon>Sordariomycetes</taxon>
        <taxon>Xylariomycetidae</taxon>
        <taxon>Xylariales</taxon>
        <taxon>Xylariaceae</taxon>
        <taxon>Xylaria</taxon>
    </lineage>
</organism>
<evidence type="ECO:0000313" key="4">
    <source>
        <dbReference type="Proteomes" id="UP000319160"/>
    </source>
</evidence>
<keyword evidence="2" id="KW-0812">Transmembrane</keyword>
<keyword evidence="4" id="KW-1185">Reference proteome</keyword>
<feature type="transmembrane region" description="Helical" evidence="2">
    <location>
        <begin position="38"/>
        <end position="57"/>
    </location>
</feature>
<feature type="transmembrane region" description="Helical" evidence="2">
    <location>
        <begin position="114"/>
        <end position="134"/>
    </location>
</feature>
<evidence type="ECO:0000256" key="2">
    <source>
        <dbReference type="SAM" id="Phobius"/>
    </source>
</evidence>
<proteinExistence type="predicted"/>
<reference evidence="4" key="1">
    <citation type="submission" date="2019-06" db="EMBL/GenBank/DDBJ databases">
        <title>Draft genome sequence of the griseofulvin-producing fungus Xylaria cubensis strain G536.</title>
        <authorList>
            <person name="Mead M.E."/>
            <person name="Raja H.A."/>
            <person name="Steenwyk J.L."/>
            <person name="Knowles S.L."/>
            <person name="Oberlies N.H."/>
            <person name="Rokas A."/>
        </authorList>
    </citation>
    <scope>NUCLEOTIDE SEQUENCE [LARGE SCALE GENOMIC DNA]</scope>
    <source>
        <strain evidence="4">G536</strain>
    </source>
</reference>
<dbReference type="AlphaFoldDB" id="A0A553I9V6"/>
<gene>
    <name evidence="3" type="ORF">FHL15_002286</name>
</gene>
<sequence>MTTQSSNDGQYPVYVGVWTNWSRGQVLGLTLTLKREEANLLIAFTAFFITFVSARFWRIMCFAFHRHYATSSSREAVHHQRQAILRNSSTPESGLQLFLRLIWTNRHSKSRFHLFWVVVAAVTSIAAFTAASGLSSQISTAVGTEVLIKSLNCGSLNLTNFTASDGITSTTLLQLVQGPRLAEKANNAANYAQQCYSIGAAGTLSCERFVTKAIGSIKDHNTACPFEQKMCRSPSTNLRVDSGFINSHKDLGLNAPPQDRFLARYVLHCAPITTTNYTSQINTSVGNFTVYHYGNMSTPTGNQDHIWMAEPVESQYAVVLSLDAEAPIPNYQIIKDADTAMIFLSGAGVLYSASSDDEWYRVSNKSLVSAHDSEAPNTTPPLYLPLEPASPLGCTEQFQFCHADTEHCGRLASLRDAINDVALLFNSTYDDILLNDDGTEDAEMFKYFTTAFMDYQYVSLQMVLDQLGPASLDSQSTLLRGVQGPLASNQWQRDVAHWADIYLASIQEAFLDIAYVSPNASSVLETRSAFKSEAARKLCNNQKIRSTEYASFSLFGLLFTFLVGILIILASYLLEPISRILYRKWGWNSYAHLEWISLTALQLQRLAHEELGVGTWYNGTEEIPTTETGDLLGCLDISNPDHPILKPPFKEGNSTEESEAAHDTPEESQQTEQDHASSPPSPESVQTLNRPIIESEPQHIDNTPGPVASN</sequence>
<accession>A0A553I9V6</accession>
<dbReference type="OrthoDB" id="3540210at2759"/>
<name>A0A553I9V6_9PEZI</name>
<dbReference type="Proteomes" id="UP000319160">
    <property type="component" value="Unassembled WGS sequence"/>
</dbReference>
<dbReference type="EMBL" id="VFLP01000008">
    <property type="protein sequence ID" value="TRX96980.1"/>
    <property type="molecule type" value="Genomic_DNA"/>
</dbReference>
<comment type="caution">
    <text evidence="3">The sequence shown here is derived from an EMBL/GenBank/DDBJ whole genome shotgun (WGS) entry which is preliminary data.</text>
</comment>
<evidence type="ECO:0000256" key="1">
    <source>
        <dbReference type="SAM" id="MobiDB-lite"/>
    </source>
</evidence>
<keyword evidence="2" id="KW-1133">Transmembrane helix</keyword>
<feature type="region of interest" description="Disordered" evidence="1">
    <location>
        <begin position="645"/>
        <end position="710"/>
    </location>
</feature>